<proteinExistence type="predicted"/>
<dbReference type="Pfam" id="PF05721">
    <property type="entry name" value="PhyH"/>
    <property type="match status" value="1"/>
</dbReference>
<evidence type="ECO:0008006" key="2">
    <source>
        <dbReference type="Google" id="ProtNLM"/>
    </source>
</evidence>
<accession>A0A6C0ISK0</accession>
<dbReference type="EMBL" id="MN740254">
    <property type="protein sequence ID" value="QHT96201.1"/>
    <property type="molecule type" value="Genomic_DNA"/>
</dbReference>
<dbReference type="InterPro" id="IPR008775">
    <property type="entry name" value="Phytyl_CoA_dOase-like"/>
</dbReference>
<sequence length="343" mass="39844">MNETSNKIVTSVSMNTLNKYDKTMVYKSYDCQLDDVKRQLDMHGVAVIPNIIDGQNLFNMQTGVWDTIEKLTSYMDIPVDRNDPDTWESWYSLLPGHDMLLQTFSVGHSQFIWDIRQNPKVSDVFAKIWSCEPSELISSFDAMSFHVPPEITGHGWYDDDDWYHVDAAYTRPEFECVQGFVTGFNINEGDATLTILEGSHKYHHDIKTEFDITSDNDWFRLNEEQLDFYKEKGCNRINIKASAGSLVLWDSRTVHCGMKPLKTRKEPNFRLVTYMCMTPREWCSDEVLQIRRDAVTNLYMTSHCPHRPKIFPKIPNVHEDYIPDVPEMSRPKLTNLGKKLSGF</sequence>
<name>A0A6C0ISK0_9ZZZZ</name>
<dbReference type="AlphaFoldDB" id="A0A6C0ISK0"/>
<evidence type="ECO:0000313" key="1">
    <source>
        <dbReference type="EMBL" id="QHT96201.1"/>
    </source>
</evidence>
<dbReference type="SUPFAM" id="SSF51197">
    <property type="entry name" value="Clavaminate synthase-like"/>
    <property type="match status" value="1"/>
</dbReference>
<dbReference type="PANTHER" id="PTHR31630:SF6">
    <property type="entry name" value="PHYTANOYL-COA DIOXYGENASE-RELATED"/>
    <property type="match status" value="1"/>
</dbReference>
<reference evidence="1" key="1">
    <citation type="journal article" date="2020" name="Nature">
        <title>Giant virus diversity and host interactions through global metagenomics.</title>
        <authorList>
            <person name="Schulz F."/>
            <person name="Roux S."/>
            <person name="Paez-Espino D."/>
            <person name="Jungbluth S."/>
            <person name="Walsh D.A."/>
            <person name="Denef V.J."/>
            <person name="McMahon K.D."/>
            <person name="Konstantinidis K.T."/>
            <person name="Eloe-Fadrosh E.A."/>
            <person name="Kyrpides N.C."/>
            <person name="Woyke T."/>
        </authorList>
    </citation>
    <scope>NUCLEOTIDE SEQUENCE</scope>
    <source>
        <strain evidence="1">GVMAG-M-3300024302-11</strain>
    </source>
</reference>
<dbReference type="Gene3D" id="2.60.120.620">
    <property type="entry name" value="q2cbj1_9rhob like domain"/>
    <property type="match status" value="1"/>
</dbReference>
<organism evidence="1">
    <name type="scientific">viral metagenome</name>
    <dbReference type="NCBI Taxonomy" id="1070528"/>
    <lineage>
        <taxon>unclassified sequences</taxon>
        <taxon>metagenomes</taxon>
        <taxon>organismal metagenomes</taxon>
    </lineage>
</organism>
<dbReference type="PANTHER" id="PTHR31630">
    <property type="entry name" value="PHYTANOYL-COA DIOXYGENASE-RELATED-RELATED"/>
    <property type="match status" value="1"/>
</dbReference>
<protein>
    <recommendedName>
        <fullName evidence="2">Phytanoyl-CoA dioxygenase</fullName>
    </recommendedName>
</protein>